<dbReference type="OrthoDB" id="2968436at2"/>
<organism evidence="1 2">
    <name type="scientific">Vulcanibacillus modesticaldus</name>
    <dbReference type="NCBI Taxonomy" id="337097"/>
    <lineage>
        <taxon>Bacteria</taxon>
        <taxon>Bacillati</taxon>
        <taxon>Bacillota</taxon>
        <taxon>Bacilli</taxon>
        <taxon>Bacillales</taxon>
        <taxon>Bacillaceae</taxon>
        <taxon>Vulcanibacillus</taxon>
    </lineage>
</organism>
<accession>A0A1D2YRS0</accession>
<reference evidence="1 2" key="1">
    <citation type="submission" date="2016-09" db="EMBL/GenBank/DDBJ databases">
        <title>Draft genome sequence for the type strain of Vulcanibacillus modesticaldus BR, a strictly anaerobic, moderately thermophilic, and nitrate-reducing bacterium from deep sea-hydrothermal vents of the Mid-Atlantic Ridge.</title>
        <authorList>
            <person name="Abin C.A."/>
            <person name="Hollibaugh J.T."/>
        </authorList>
    </citation>
    <scope>NUCLEOTIDE SEQUENCE [LARGE SCALE GENOMIC DNA]</scope>
    <source>
        <strain evidence="1 2">BR</strain>
    </source>
</reference>
<gene>
    <name evidence="1" type="ORF">BHF71_04735</name>
</gene>
<dbReference type="AlphaFoldDB" id="A0A1D2YRS0"/>
<keyword evidence="2" id="KW-1185">Reference proteome</keyword>
<comment type="caution">
    <text evidence="1">The sequence shown here is derived from an EMBL/GenBank/DDBJ whole genome shotgun (WGS) entry which is preliminary data.</text>
</comment>
<proteinExistence type="predicted"/>
<dbReference type="STRING" id="337097.BHF71_04735"/>
<dbReference type="EMBL" id="MIJF01000100">
    <property type="protein sequence ID" value="OEF95502.1"/>
    <property type="molecule type" value="Genomic_DNA"/>
</dbReference>
<sequence length="154" mass="18139">MELFIKRFIDILDETVPVTLVHTLIEQPLGAVIHDHYIKIHGRLDLANDESPYVEIEIYPYESRYIHALFGITYPKAGIINETEFIEKIKQEHEIQVEKVISIAEEDNFYYRVYYEEQINVPENNGEKDQLLKKLISKIKERLLISGYEVGNEE</sequence>
<name>A0A1D2YRS0_9BACI</name>
<dbReference type="RefSeq" id="WP_069657684.1">
    <property type="nucleotide sequence ID" value="NZ_MIJF01000100.1"/>
</dbReference>
<protein>
    <submittedName>
        <fullName evidence="1">Uncharacterized protein</fullName>
    </submittedName>
</protein>
<dbReference type="Proteomes" id="UP000243739">
    <property type="component" value="Unassembled WGS sequence"/>
</dbReference>
<evidence type="ECO:0000313" key="2">
    <source>
        <dbReference type="Proteomes" id="UP000243739"/>
    </source>
</evidence>
<evidence type="ECO:0000313" key="1">
    <source>
        <dbReference type="EMBL" id="OEF95502.1"/>
    </source>
</evidence>